<evidence type="ECO:0000313" key="2">
    <source>
        <dbReference type="EMBL" id="KAE9035951.1"/>
    </source>
</evidence>
<evidence type="ECO:0000256" key="1">
    <source>
        <dbReference type="SAM" id="SignalP"/>
    </source>
</evidence>
<feature type="signal peptide" evidence="1">
    <location>
        <begin position="1"/>
        <end position="21"/>
    </location>
</feature>
<evidence type="ECO:0000313" key="5">
    <source>
        <dbReference type="Proteomes" id="UP000435112"/>
    </source>
</evidence>
<dbReference type="OrthoDB" id="2668416at2759"/>
<name>A0A6A3N3U3_9STRA</name>
<organism evidence="2 5">
    <name type="scientific">Phytophthora rubi</name>
    <dbReference type="NCBI Taxonomy" id="129364"/>
    <lineage>
        <taxon>Eukaryota</taxon>
        <taxon>Sar</taxon>
        <taxon>Stramenopiles</taxon>
        <taxon>Oomycota</taxon>
        <taxon>Peronosporomycetes</taxon>
        <taxon>Peronosporales</taxon>
        <taxon>Peronosporaceae</taxon>
        <taxon>Phytophthora</taxon>
    </lineage>
</organism>
<accession>A0A6A3N3U3</accession>
<dbReference type="EMBL" id="QXFU01000347">
    <property type="protein sequence ID" value="KAE9035951.1"/>
    <property type="molecule type" value="Genomic_DNA"/>
</dbReference>
<keyword evidence="1" id="KW-0732">Signal</keyword>
<evidence type="ECO:0000313" key="3">
    <source>
        <dbReference type="EMBL" id="KAE9046197.1"/>
    </source>
</evidence>
<reference evidence="4 5" key="1">
    <citation type="submission" date="2018-09" db="EMBL/GenBank/DDBJ databases">
        <title>Genomic investigation of the strawberry pathogen Phytophthora fragariae indicates pathogenicity is determined by transcriptional variation in three key races.</title>
        <authorList>
            <person name="Adams T.M."/>
            <person name="Armitage A.D."/>
            <person name="Sobczyk M.K."/>
            <person name="Bates H.J."/>
            <person name="Dunwell J.M."/>
            <person name="Nellist C.F."/>
            <person name="Harrison R.J."/>
        </authorList>
    </citation>
    <scope>NUCLEOTIDE SEQUENCE [LARGE SCALE GENOMIC DNA]</scope>
    <source>
        <strain evidence="3 4">SCRP249</strain>
        <strain evidence="2 5">SCRP324</strain>
    </source>
</reference>
<dbReference type="AlphaFoldDB" id="A0A6A3N3U3"/>
<sequence>MEFKAKVAVLCVMQCICATLAAFCSDRRRLGGAKREHVNTFAATAFDRAMQSKKTKWFHNKMRCDKRTFLAVVTRVRQDWVGYIHHNAKFDITKRVAVTLIYLSTGGTIDSAASLMGMSKTSAVMYINQVLAVLSRMTKQHIVMPTTQTEIDCV</sequence>
<gene>
    <name evidence="3" type="ORF">PR001_g4668</name>
    <name evidence="2" type="ORF">PR002_g7313</name>
</gene>
<dbReference type="Proteomes" id="UP000435112">
    <property type="component" value="Unassembled WGS sequence"/>
</dbReference>
<feature type="chain" id="PRO_5036165245" description="DDE Tnp4 domain-containing protein" evidence="1">
    <location>
        <begin position="22"/>
        <end position="154"/>
    </location>
</feature>
<evidence type="ECO:0000313" key="4">
    <source>
        <dbReference type="Proteomes" id="UP000429607"/>
    </source>
</evidence>
<comment type="caution">
    <text evidence="2">The sequence shown here is derived from an EMBL/GenBank/DDBJ whole genome shotgun (WGS) entry which is preliminary data.</text>
</comment>
<dbReference type="Proteomes" id="UP000429607">
    <property type="component" value="Unassembled WGS sequence"/>
</dbReference>
<proteinExistence type="predicted"/>
<protein>
    <recommendedName>
        <fullName evidence="6">DDE Tnp4 domain-containing protein</fullName>
    </recommendedName>
</protein>
<evidence type="ECO:0008006" key="6">
    <source>
        <dbReference type="Google" id="ProtNLM"/>
    </source>
</evidence>
<dbReference type="EMBL" id="QXFV01000195">
    <property type="protein sequence ID" value="KAE9046197.1"/>
    <property type="molecule type" value="Genomic_DNA"/>
</dbReference>